<dbReference type="InterPro" id="IPR050105">
    <property type="entry name" value="MoCo_biosynth_MoaA/MoaC"/>
</dbReference>
<comment type="similarity">
    <text evidence="12">Belongs to the radical SAM superfamily. MoaA family.</text>
</comment>
<dbReference type="Pfam" id="PF06463">
    <property type="entry name" value="Mob_synth_C"/>
    <property type="match status" value="1"/>
</dbReference>
<feature type="binding site" evidence="12">
    <location>
        <begin position="258"/>
        <end position="260"/>
    </location>
    <ligand>
        <name>GTP</name>
        <dbReference type="ChEBI" id="CHEBI:37565"/>
    </ligand>
</feature>
<protein>
    <recommendedName>
        <fullName evidence="1 12">GTP 3',8-cyclase</fullName>
        <ecNumber evidence="1 12">4.1.99.22</ecNumber>
    </recommendedName>
    <alternativeName>
        <fullName evidence="12">Molybdenum cofactor biosynthesis protein A</fullName>
    </alternativeName>
</protein>
<feature type="binding site" evidence="12">
    <location>
        <position position="120"/>
    </location>
    <ligand>
        <name>S-adenosyl-L-methionine</name>
        <dbReference type="ChEBI" id="CHEBI:59789"/>
    </ligand>
</feature>
<dbReference type="SUPFAM" id="SSF102114">
    <property type="entry name" value="Radical SAM enzymes"/>
    <property type="match status" value="1"/>
</dbReference>
<evidence type="ECO:0000256" key="2">
    <source>
        <dbReference type="ARBA" id="ARBA00022485"/>
    </source>
</evidence>
<evidence type="ECO:0000256" key="5">
    <source>
        <dbReference type="ARBA" id="ARBA00022741"/>
    </source>
</evidence>
<keyword evidence="10 12" id="KW-0456">Lyase</keyword>
<evidence type="ECO:0000256" key="8">
    <source>
        <dbReference type="ARBA" id="ARBA00023134"/>
    </source>
</evidence>
<dbReference type="EMBL" id="JBHMAA010000036">
    <property type="protein sequence ID" value="MFB9952622.1"/>
    <property type="molecule type" value="Genomic_DNA"/>
</dbReference>
<feature type="binding site" evidence="12">
    <location>
        <position position="26"/>
    </location>
    <ligand>
        <name>S-adenosyl-L-methionine</name>
        <dbReference type="ChEBI" id="CHEBI:59789"/>
    </ligand>
</feature>
<evidence type="ECO:0000256" key="12">
    <source>
        <dbReference type="HAMAP-Rule" id="MF_01225"/>
    </source>
</evidence>
<evidence type="ECO:0000256" key="7">
    <source>
        <dbReference type="ARBA" id="ARBA00023014"/>
    </source>
</evidence>
<feature type="binding site" evidence="12">
    <location>
        <position position="24"/>
    </location>
    <ligand>
        <name>[4Fe-4S] cluster</name>
        <dbReference type="ChEBI" id="CHEBI:49883"/>
        <label>1</label>
        <note>4Fe-4S-S-AdoMet</note>
    </ligand>
</feature>
<dbReference type="InterPro" id="IPR058240">
    <property type="entry name" value="rSAM_sf"/>
</dbReference>
<comment type="pathway">
    <text evidence="12">Cofactor biosynthesis; molybdopterin biosynthesis.</text>
</comment>
<keyword evidence="3 12" id="KW-0949">S-adenosyl-L-methionine</keyword>
<dbReference type="CDD" id="cd21117">
    <property type="entry name" value="Twitch_MoaA"/>
    <property type="match status" value="1"/>
</dbReference>
<feature type="binding site" evidence="12">
    <location>
        <position position="62"/>
    </location>
    <ligand>
        <name>GTP</name>
        <dbReference type="ChEBI" id="CHEBI:37565"/>
    </ligand>
</feature>
<comment type="function">
    <text evidence="12">Catalyzes the cyclization of GTP to (8S)-3',8-cyclo-7,8-dihydroguanosine 5'-triphosphate.</text>
</comment>
<feature type="binding site" evidence="12">
    <location>
        <position position="270"/>
    </location>
    <ligand>
        <name>[4Fe-4S] cluster</name>
        <dbReference type="ChEBI" id="CHEBI:49883"/>
        <label>2</label>
        <note>4Fe-4S-substrate</note>
    </ligand>
</feature>
<feature type="binding site" evidence="12">
    <location>
        <position position="96"/>
    </location>
    <ligand>
        <name>GTP</name>
        <dbReference type="ChEBI" id="CHEBI:37565"/>
    </ligand>
</feature>
<feature type="binding site" evidence="12">
    <location>
        <position position="27"/>
    </location>
    <ligand>
        <name>[4Fe-4S] cluster</name>
        <dbReference type="ChEBI" id="CHEBI:49883"/>
        <label>1</label>
        <note>4Fe-4S-S-AdoMet</note>
    </ligand>
</feature>
<dbReference type="SFLD" id="SFLDG01067">
    <property type="entry name" value="SPASM/twitch_domain_containing"/>
    <property type="match status" value="1"/>
</dbReference>
<evidence type="ECO:0000256" key="3">
    <source>
        <dbReference type="ARBA" id="ARBA00022691"/>
    </source>
</evidence>
<keyword evidence="4 12" id="KW-0479">Metal-binding</keyword>
<evidence type="ECO:0000256" key="6">
    <source>
        <dbReference type="ARBA" id="ARBA00023004"/>
    </source>
</evidence>
<dbReference type="CDD" id="cd01335">
    <property type="entry name" value="Radical_SAM"/>
    <property type="match status" value="1"/>
</dbReference>
<keyword evidence="5 12" id="KW-0547">Nucleotide-binding</keyword>
<evidence type="ECO:0000259" key="13">
    <source>
        <dbReference type="PROSITE" id="PS51918"/>
    </source>
</evidence>
<dbReference type="NCBIfam" id="TIGR02666">
    <property type="entry name" value="moaA"/>
    <property type="match status" value="1"/>
</dbReference>
<dbReference type="InterPro" id="IPR040064">
    <property type="entry name" value="MoaA-like"/>
</dbReference>
<evidence type="ECO:0000313" key="14">
    <source>
        <dbReference type="EMBL" id="MFB9952622.1"/>
    </source>
</evidence>
<dbReference type="EC" id="4.1.99.22" evidence="1 12"/>
<feature type="binding site" evidence="12">
    <location>
        <position position="66"/>
    </location>
    <ligand>
        <name>S-adenosyl-L-methionine</name>
        <dbReference type="ChEBI" id="CHEBI:59789"/>
    </ligand>
</feature>
<dbReference type="PANTHER" id="PTHR22960:SF0">
    <property type="entry name" value="MOLYBDENUM COFACTOR BIOSYNTHESIS PROTEIN 1"/>
    <property type="match status" value="1"/>
</dbReference>
<comment type="subunit">
    <text evidence="12">Monomer and homodimer.</text>
</comment>
<evidence type="ECO:0000256" key="11">
    <source>
        <dbReference type="ARBA" id="ARBA00048697"/>
    </source>
</evidence>
<dbReference type="InterPro" id="IPR006638">
    <property type="entry name" value="Elp3/MiaA/NifB-like_rSAM"/>
</dbReference>
<dbReference type="Proteomes" id="UP001589692">
    <property type="component" value="Unassembled WGS sequence"/>
</dbReference>
<feature type="binding site" evidence="12">
    <location>
        <position position="20"/>
    </location>
    <ligand>
        <name>[4Fe-4S] cluster</name>
        <dbReference type="ChEBI" id="CHEBI:49883"/>
        <label>1</label>
        <note>4Fe-4S-S-AdoMet</note>
    </ligand>
</feature>
<feature type="binding site" evidence="12">
    <location>
        <position position="256"/>
    </location>
    <ligand>
        <name>[4Fe-4S] cluster</name>
        <dbReference type="ChEBI" id="CHEBI:49883"/>
        <label>2</label>
        <note>4Fe-4S-substrate</note>
    </ligand>
</feature>
<evidence type="ECO:0000256" key="10">
    <source>
        <dbReference type="ARBA" id="ARBA00023239"/>
    </source>
</evidence>
<dbReference type="GO" id="GO:0061798">
    <property type="term" value="F:GTP 3',8'-cyclase activity"/>
    <property type="evidence" value="ECO:0007669"/>
    <property type="project" value="UniProtKB-EC"/>
</dbReference>
<dbReference type="HAMAP" id="MF_01225_B">
    <property type="entry name" value="MoaA_B"/>
    <property type="match status" value="1"/>
</dbReference>
<organism evidence="14 15">
    <name type="scientific">Rhizobium puerariae</name>
    <dbReference type="NCBI Taxonomy" id="1585791"/>
    <lineage>
        <taxon>Bacteria</taxon>
        <taxon>Pseudomonadati</taxon>
        <taxon>Pseudomonadota</taxon>
        <taxon>Alphaproteobacteria</taxon>
        <taxon>Hyphomicrobiales</taxon>
        <taxon>Rhizobiaceae</taxon>
        <taxon>Rhizobium/Agrobacterium group</taxon>
        <taxon>Rhizobium</taxon>
    </lineage>
</organism>
<dbReference type="InterPro" id="IPR007197">
    <property type="entry name" value="rSAM"/>
</dbReference>
<dbReference type="SMART" id="SM00729">
    <property type="entry name" value="Elp3"/>
    <property type="match status" value="1"/>
</dbReference>
<dbReference type="PROSITE" id="PS51918">
    <property type="entry name" value="RADICAL_SAM"/>
    <property type="match status" value="1"/>
</dbReference>
<evidence type="ECO:0000256" key="1">
    <source>
        <dbReference type="ARBA" id="ARBA00012167"/>
    </source>
</evidence>
<dbReference type="PROSITE" id="PS01305">
    <property type="entry name" value="MOAA_NIFB_PQQE"/>
    <property type="match status" value="1"/>
</dbReference>
<evidence type="ECO:0000313" key="15">
    <source>
        <dbReference type="Proteomes" id="UP001589692"/>
    </source>
</evidence>
<comment type="catalytic activity">
    <reaction evidence="11 12">
        <text>GTP + AH2 + S-adenosyl-L-methionine = (8S)-3',8-cyclo-7,8-dihydroguanosine 5'-triphosphate + 5'-deoxyadenosine + L-methionine + A + H(+)</text>
        <dbReference type="Rhea" id="RHEA:49576"/>
        <dbReference type="ChEBI" id="CHEBI:13193"/>
        <dbReference type="ChEBI" id="CHEBI:15378"/>
        <dbReference type="ChEBI" id="CHEBI:17319"/>
        <dbReference type="ChEBI" id="CHEBI:17499"/>
        <dbReference type="ChEBI" id="CHEBI:37565"/>
        <dbReference type="ChEBI" id="CHEBI:57844"/>
        <dbReference type="ChEBI" id="CHEBI:59789"/>
        <dbReference type="ChEBI" id="CHEBI:131766"/>
        <dbReference type="EC" id="4.1.99.22"/>
    </reaction>
</comment>
<name>A0ABV6APS0_9HYPH</name>
<feature type="binding site" evidence="12">
    <location>
        <position position="190"/>
    </location>
    <ligand>
        <name>S-adenosyl-L-methionine</name>
        <dbReference type="ChEBI" id="CHEBI:59789"/>
    </ligand>
</feature>
<keyword evidence="2 12" id="KW-0004">4Fe-4S</keyword>
<evidence type="ECO:0000256" key="4">
    <source>
        <dbReference type="ARBA" id="ARBA00022723"/>
    </source>
</evidence>
<proteinExistence type="inferred from homology"/>
<dbReference type="PANTHER" id="PTHR22960">
    <property type="entry name" value="MOLYBDOPTERIN COFACTOR SYNTHESIS PROTEIN A"/>
    <property type="match status" value="1"/>
</dbReference>
<keyword evidence="7 12" id="KW-0411">Iron-sulfur</keyword>
<accession>A0ABV6APS0</accession>
<reference evidence="14 15" key="1">
    <citation type="submission" date="2024-09" db="EMBL/GenBank/DDBJ databases">
        <authorList>
            <person name="Sun Q."/>
            <person name="Mori K."/>
        </authorList>
    </citation>
    <scope>NUCLEOTIDE SEQUENCE [LARGE SCALE GENOMIC DNA]</scope>
    <source>
        <strain evidence="14 15">TBRC 4938</strain>
    </source>
</reference>
<dbReference type="InterPro" id="IPR013483">
    <property type="entry name" value="MoaA"/>
</dbReference>
<evidence type="ECO:0000256" key="9">
    <source>
        <dbReference type="ARBA" id="ARBA00023150"/>
    </source>
</evidence>
<dbReference type="Pfam" id="PF04055">
    <property type="entry name" value="Radical_SAM"/>
    <property type="match status" value="1"/>
</dbReference>
<keyword evidence="9 12" id="KW-0501">Molybdenum cofactor biosynthesis</keyword>
<dbReference type="InterPro" id="IPR010505">
    <property type="entry name" value="MoaA_twitch"/>
</dbReference>
<feature type="binding site" evidence="12">
    <location>
        <position position="13"/>
    </location>
    <ligand>
        <name>GTP</name>
        <dbReference type="ChEBI" id="CHEBI:37565"/>
    </ligand>
</feature>
<keyword evidence="6 12" id="KW-0408">Iron</keyword>
<dbReference type="Gene3D" id="3.20.20.70">
    <property type="entry name" value="Aldolase class I"/>
    <property type="match status" value="1"/>
</dbReference>
<keyword evidence="15" id="KW-1185">Reference proteome</keyword>
<feature type="domain" description="Radical SAM core" evidence="13">
    <location>
        <begin position="4"/>
        <end position="229"/>
    </location>
</feature>
<comment type="caution">
    <text evidence="14">The sequence shown here is derived from an EMBL/GenBank/DDBJ whole genome shotgun (WGS) entry which is preliminary data.</text>
</comment>
<dbReference type="InterPro" id="IPR000385">
    <property type="entry name" value="MoaA_NifB_PqqE_Fe-S-bd_CS"/>
</dbReference>
<dbReference type="RefSeq" id="WP_377265505.1">
    <property type="nucleotide sequence ID" value="NZ_JBHMAA010000036.1"/>
</dbReference>
<feature type="binding site" evidence="12">
    <location>
        <position position="156"/>
    </location>
    <ligand>
        <name>GTP</name>
        <dbReference type="ChEBI" id="CHEBI:37565"/>
    </ligand>
</feature>
<gene>
    <name evidence="12 14" type="primary">moaA</name>
    <name evidence="14" type="ORF">ACFFP0_27570</name>
</gene>
<keyword evidence="8 12" id="KW-0342">GTP-binding</keyword>
<sequence>MIDPFGRSVSYLRVSVTDRCDFRCTYCMAENMTFLPKKDLLTLEELNRLCSAFISKGVRKIRLTGGEPLVRKNIMFLVRELGRHIQSGALDELTVTTNGSQLARYAGELHDCGVRRINVSLDTLDPAKFKAITRWGDFDKVMQGIDAAQKAGLKIKLNAVALKDINAAEIPDMIRFAHGRGMDLTVIETMPMGEIEEDRTDQYLPLSRLRADLEERFTLVDIPYKTGGPARYVEVKETDGRLGFITPMTHNFCESCNRVRLTCTGTLYMCLGQNDAADLRTALRASESDDYLHAAIDEAILRKPKGHDFIIDRTHKKPAVARHMSVTGG</sequence>
<feature type="binding site" evidence="12">
    <location>
        <position position="253"/>
    </location>
    <ligand>
        <name>[4Fe-4S] cluster</name>
        <dbReference type="ChEBI" id="CHEBI:49883"/>
        <label>2</label>
        <note>4Fe-4S-substrate</note>
    </ligand>
</feature>
<dbReference type="SFLD" id="SFLDG01383">
    <property type="entry name" value="cyclic_pyranopterin_phosphate"/>
    <property type="match status" value="1"/>
</dbReference>
<dbReference type="SFLD" id="SFLDG01386">
    <property type="entry name" value="main_SPASM_domain-containing"/>
    <property type="match status" value="1"/>
</dbReference>
<comment type="cofactor">
    <cofactor evidence="12">
        <name>[4Fe-4S] cluster</name>
        <dbReference type="ChEBI" id="CHEBI:49883"/>
    </cofactor>
    <text evidence="12">Binds 2 [4Fe-4S] clusters. Binds 1 [4Fe-4S] cluster coordinated with 3 cysteines and an exchangeable S-adenosyl-L-methionine and 1 [4Fe-4S] cluster coordinated with 3 cysteines and the GTP-derived substrate.</text>
</comment>
<dbReference type="SFLD" id="SFLDS00029">
    <property type="entry name" value="Radical_SAM"/>
    <property type="match status" value="1"/>
</dbReference>
<dbReference type="InterPro" id="IPR013785">
    <property type="entry name" value="Aldolase_TIM"/>
</dbReference>